<evidence type="ECO:0000313" key="11">
    <source>
        <dbReference type="Proteomes" id="UP001319882"/>
    </source>
</evidence>
<proteinExistence type="predicted"/>
<dbReference type="InterPro" id="IPR002323">
    <property type="entry name" value="Cyt_CIE"/>
</dbReference>
<evidence type="ECO:0000313" key="10">
    <source>
        <dbReference type="EMBL" id="MCB8890583.1"/>
    </source>
</evidence>
<feature type="domain" description="Cytochrome c" evidence="9">
    <location>
        <begin position="134"/>
        <end position="214"/>
    </location>
</feature>
<gene>
    <name evidence="10" type="ORF">GEV37_15835</name>
</gene>
<keyword evidence="11" id="KW-1185">Reference proteome</keyword>
<feature type="chain" id="PRO_5046152128" evidence="8">
    <location>
        <begin position="21"/>
        <end position="215"/>
    </location>
</feature>
<feature type="signal peptide" evidence="8">
    <location>
        <begin position="1"/>
        <end position="20"/>
    </location>
</feature>
<keyword evidence="8" id="KW-0732">Signal</keyword>
<evidence type="ECO:0000256" key="3">
    <source>
        <dbReference type="ARBA" id="ARBA00022723"/>
    </source>
</evidence>
<dbReference type="PANTHER" id="PTHR40942">
    <property type="match status" value="1"/>
</dbReference>
<dbReference type="Pfam" id="PF13442">
    <property type="entry name" value="Cytochrome_CBB3"/>
    <property type="match status" value="2"/>
</dbReference>
<organism evidence="10 11">
    <name type="scientific">Vreelandella malpeensis</name>
    <dbReference type="NCBI Taxonomy" id="1172368"/>
    <lineage>
        <taxon>Bacteria</taxon>
        <taxon>Pseudomonadati</taxon>
        <taxon>Pseudomonadota</taxon>
        <taxon>Gammaproteobacteria</taxon>
        <taxon>Oceanospirillales</taxon>
        <taxon>Halomonadaceae</taxon>
        <taxon>Vreelandella</taxon>
    </lineage>
</organism>
<dbReference type="PRINTS" id="PR00607">
    <property type="entry name" value="CYTCHROMECIE"/>
</dbReference>
<feature type="domain" description="Cytochrome c" evidence="9">
    <location>
        <begin position="24"/>
        <end position="104"/>
    </location>
</feature>
<keyword evidence="4" id="KW-0249">Electron transport</keyword>
<reference evidence="10 11" key="1">
    <citation type="journal article" date="2021" name="Sci. Rep.">
        <title>Genome analysis of a halophilic bacterium Halomonas malpeensis YU-PRIM-29(T) reveals its exopolysaccharide and pigment producing capabilities.</title>
        <authorList>
            <person name="Athmika"/>
            <person name="Ghate S.D."/>
            <person name="Arun A.B."/>
            <person name="Rao S.S."/>
            <person name="Kumar S.T.A."/>
            <person name="Kandiyil M.K."/>
            <person name="Saptami K."/>
            <person name="Rekha P.D."/>
        </authorList>
    </citation>
    <scope>NUCLEOTIDE SEQUENCE [LARGE SCALE GENOMIC DNA]</scope>
    <source>
        <strain evidence="11">prim 29</strain>
    </source>
</reference>
<evidence type="ECO:0000256" key="2">
    <source>
        <dbReference type="ARBA" id="ARBA00022617"/>
    </source>
</evidence>
<accession>A0ABS8DW62</accession>
<evidence type="ECO:0000256" key="5">
    <source>
        <dbReference type="ARBA" id="ARBA00023004"/>
    </source>
</evidence>
<keyword evidence="5 6" id="KW-0408">Iron</keyword>
<evidence type="ECO:0000259" key="9">
    <source>
        <dbReference type="PROSITE" id="PS51007"/>
    </source>
</evidence>
<dbReference type="RefSeq" id="WP_227391249.1">
    <property type="nucleotide sequence ID" value="NZ_JBHSCJ010000005.1"/>
</dbReference>
<evidence type="ECO:0000256" key="7">
    <source>
        <dbReference type="SAM" id="MobiDB-lite"/>
    </source>
</evidence>
<dbReference type="Gene3D" id="1.10.760.10">
    <property type="entry name" value="Cytochrome c-like domain"/>
    <property type="match status" value="2"/>
</dbReference>
<evidence type="ECO:0000256" key="6">
    <source>
        <dbReference type="PROSITE-ProRule" id="PRU00433"/>
    </source>
</evidence>
<dbReference type="SUPFAM" id="SSF46626">
    <property type="entry name" value="Cytochrome c"/>
    <property type="match status" value="2"/>
</dbReference>
<sequence>MNFKYVTGLVLGGFTTLALAADDTGSVDGKAVYDRLCMACHQTGVAGAPIRGDDETWAPRLEQGMETLVVHAIDGINAMPPRGGNPNLSDDEVRAATHYLLAPLIDAALDPVEALPGEPVTDEPVAGAPRGDSPSALDGEALYARARCATCHATGIAGSPALGDIDAWRERLEKGREALYQSVILGKGVMPPRGASTADDDELKAMVDYMIERSQ</sequence>
<evidence type="ECO:0000256" key="1">
    <source>
        <dbReference type="ARBA" id="ARBA00022448"/>
    </source>
</evidence>
<dbReference type="EMBL" id="WHVL01000008">
    <property type="protein sequence ID" value="MCB8890583.1"/>
    <property type="molecule type" value="Genomic_DNA"/>
</dbReference>
<dbReference type="PROSITE" id="PS51007">
    <property type="entry name" value="CYTC"/>
    <property type="match status" value="2"/>
</dbReference>
<feature type="region of interest" description="Disordered" evidence="7">
    <location>
        <begin position="115"/>
        <end position="136"/>
    </location>
</feature>
<keyword evidence="2 6" id="KW-0349">Heme</keyword>
<evidence type="ECO:0000256" key="4">
    <source>
        <dbReference type="ARBA" id="ARBA00022982"/>
    </source>
</evidence>
<comment type="caution">
    <text evidence="10">The sequence shown here is derived from an EMBL/GenBank/DDBJ whole genome shotgun (WGS) entry which is preliminary data.</text>
</comment>
<evidence type="ECO:0000256" key="8">
    <source>
        <dbReference type="SAM" id="SignalP"/>
    </source>
</evidence>
<keyword evidence="3 6" id="KW-0479">Metal-binding</keyword>
<dbReference type="InterPro" id="IPR036909">
    <property type="entry name" value="Cyt_c-like_dom_sf"/>
</dbReference>
<protein>
    <submittedName>
        <fullName evidence="10">Cytochrome c5 family protein</fullName>
    </submittedName>
</protein>
<name>A0ABS8DW62_9GAMM</name>
<dbReference type="InterPro" id="IPR009056">
    <property type="entry name" value="Cyt_c-like_dom"/>
</dbReference>
<dbReference type="Proteomes" id="UP001319882">
    <property type="component" value="Unassembled WGS sequence"/>
</dbReference>
<dbReference type="PANTHER" id="PTHR40942:SF4">
    <property type="entry name" value="CYTOCHROME C5"/>
    <property type="match status" value="1"/>
</dbReference>
<keyword evidence="1" id="KW-0813">Transport</keyword>